<protein>
    <recommendedName>
        <fullName evidence="3">DDE Tnp4 domain-containing protein</fullName>
    </recommendedName>
</protein>
<dbReference type="GeneID" id="110794596"/>
<sequence>MLFEYSSSSESADENPYGEVDRMVDEFVTHHLPNTFFPRGPRLRNVNDTIPIPADRNREEGHNRLFNDYFAENPVYSDRQFRRRFQMRRPLFCRIMNKVVENDVFLQQRRNAAEKLGLSGLQKCTAAIRMLAYGLAPDAIDEYLRMGETTSKKSLLHFTQGVIKHFEEDYLRSPTDEDLRRILYQNEMRGFPGMIGSIDCMHWEWKNCPTAWRVNTKDAAGKHPKFLKLLQIKIYGFGIHFLVNGHEYNMGCYLTDGIYPNWATFIQGFSRPQLETERLFANRQAHVRKDVERAFGVLQARFAIVRQPSLAYDEDILGDIMKACIILHNIIVEDERDMYARADVLRRYYEEDLSSLTATVNNGEPFEFQTGQPYSINALLGRITALRSSQIHHSLKEDLIEHN</sequence>
<evidence type="ECO:0000313" key="1">
    <source>
        <dbReference type="Proteomes" id="UP000813463"/>
    </source>
</evidence>
<dbReference type="InterPro" id="IPR006912">
    <property type="entry name" value="Harbinger_derived_prot"/>
</dbReference>
<dbReference type="PANTHER" id="PTHR47150:SF5">
    <property type="entry name" value="OS07G0546750 PROTEIN"/>
    <property type="match status" value="1"/>
</dbReference>
<dbReference type="PANTHER" id="PTHR47150">
    <property type="entry name" value="OS12G0169200 PROTEIN"/>
    <property type="match status" value="1"/>
</dbReference>
<organism evidence="1 2">
    <name type="scientific">Spinacia oleracea</name>
    <name type="common">Spinach</name>
    <dbReference type="NCBI Taxonomy" id="3562"/>
    <lineage>
        <taxon>Eukaryota</taxon>
        <taxon>Viridiplantae</taxon>
        <taxon>Streptophyta</taxon>
        <taxon>Embryophyta</taxon>
        <taxon>Tracheophyta</taxon>
        <taxon>Spermatophyta</taxon>
        <taxon>Magnoliopsida</taxon>
        <taxon>eudicotyledons</taxon>
        <taxon>Gunneridae</taxon>
        <taxon>Pentapetalae</taxon>
        <taxon>Caryophyllales</taxon>
        <taxon>Chenopodiaceae</taxon>
        <taxon>Chenopodioideae</taxon>
        <taxon>Anserineae</taxon>
        <taxon>Spinacia</taxon>
    </lineage>
</organism>
<evidence type="ECO:0008006" key="3">
    <source>
        <dbReference type="Google" id="ProtNLM"/>
    </source>
</evidence>
<keyword evidence="1" id="KW-1185">Reference proteome</keyword>
<evidence type="ECO:0000313" key="2">
    <source>
        <dbReference type="RefSeq" id="XP_056694677.1"/>
    </source>
</evidence>
<dbReference type="Proteomes" id="UP000813463">
    <property type="component" value="Chromosome 3"/>
</dbReference>
<accession>A0ABM3RGD4</accession>
<name>A0ABM3RGD4_SPIOL</name>
<dbReference type="RefSeq" id="XP_056694677.1">
    <property type="nucleotide sequence ID" value="XM_056838699.1"/>
</dbReference>
<reference evidence="2" key="2">
    <citation type="submission" date="2025-08" db="UniProtKB">
        <authorList>
            <consortium name="RefSeq"/>
        </authorList>
    </citation>
    <scope>IDENTIFICATION</scope>
    <source>
        <tissue evidence="2">Leaf</tissue>
    </source>
</reference>
<gene>
    <name evidence="2" type="primary">LOC110794596</name>
</gene>
<proteinExistence type="predicted"/>
<dbReference type="Pfam" id="PF04827">
    <property type="entry name" value="Plant_tran"/>
    <property type="match status" value="2"/>
</dbReference>
<reference evidence="1" key="1">
    <citation type="journal article" date="2021" name="Nat. Commun.">
        <title>Genomic analyses provide insights into spinach domestication and the genetic basis of agronomic traits.</title>
        <authorList>
            <person name="Cai X."/>
            <person name="Sun X."/>
            <person name="Xu C."/>
            <person name="Sun H."/>
            <person name="Wang X."/>
            <person name="Ge C."/>
            <person name="Zhang Z."/>
            <person name="Wang Q."/>
            <person name="Fei Z."/>
            <person name="Jiao C."/>
            <person name="Wang Q."/>
        </authorList>
    </citation>
    <scope>NUCLEOTIDE SEQUENCE [LARGE SCALE GENOMIC DNA]</scope>
    <source>
        <strain evidence="1">cv. Varoflay</strain>
    </source>
</reference>